<name>A0A0B2UWN9_TOXCA</name>
<evidence type="ECO:0000313" key="1">
    <source>
        <dbReference type="EMBL" id="KHN75501.1"/>
    </source>
</evidence>
<dbReference type="AlphaFoldDB" id="A0A0B2UWN9"/>
<dbReference type="EMBL" id="UYWY01020643">
    <property type="protein sequence ID" value="VDM42180.1"/>
    <property type="molecule type" value="Genomic_DNA"/>
</dbReference>
<dbReference type="GO" id="GO:0070126">
    <property type="term" value="P:mitochondrial translational termination"/>
    <property type="evidence" value="ECO:0007669"/>
    <property type="project" value="TreeGrafter"/>
</dbReference>
<keyword evidence="3" id="KW-1185">Reference proteome</keyword>
<dbReference type="GO" id="GO:0016150">
    <property type="term" value="F:translation release factor activity, codon nonspecific"/>
    <property type="evidence" value="ECO:0007669"/>
    <property type="project" value="TreeGrafter"/>
</dbReference>
<dbReference type="STRING" id="6265.A0A0B2UWN9"/>
<evidence type="ECO:0000313" key="3">
    <source>
        <dbReference type="Proteomes" id="UP000031036"/>
    </source>
</evidence>
<dbReference type="SUPFAM" id="SSF110916">
    <property type="entry name" value="Peptidyl-tRNA hydrolase domain-like"/>
    <property type="match status" value="1"/>
</dbReference>
<dbReference type="InterPro" id="IPR052104">
    <property type="entry name" value="Mito_Release_Factor_mL62"/>
</dbReference>
<protein>
    <submittedName>
        <fullName evidence="1">Peptidyl-tRNA hydrolase ICT1, mitochondrial</fullName>
    </submittedName>
</protein>
<gene>
    <name evidence="1" type="primary">ICT1</name>
    <name evidence="1" type="ORF">Tcan_16618</name>
    <name evidence="2" type="ORF">TCNE_LOCUS10859</name>
</gene>
<sequence length="163" mass="19275">MSFCTRSRTFRHFYQLYSNHIRLSDEGGTMVEASTSTQKHFGGIIPPVNSKCEIRFSLDRADWLSKEIREQFRSKFARFISSDDVVIVHSDKTRYQADNLADCFAKLRRMLEECAQSLRFSSRSPSEEDLKILRERLEANARRRLEAKRWQSDKKKLRSHSDY</sequence>
<dbReference type="Gene3D" id="3.30.160.20">
    <property type="match status" value="1"/>
</dbReference>
<dbReference type="GO" id="GO:0004045">
    <property type="term" value="F:peptidyl-tRNA hydrolase activity"/>
    <property type="evidence" value="ECO:0007669"/>
    <property type="project" value="TreeGrafter"/>
</dbReference>
<proteinExistence type="predicted"/>
<dbReference type="EMBL" id="JPKZ01002688">
    <property type="protein sequence ID" value="KHN75501.1"/>
    <property type="molecule type" value="Genomic_DNA"/>
</dbReference>
<dbReference type="GO" id="GO:0005762">
    <property type="term" value="C:mitochondrial large ribosomal subunit"/>
    <property type="evidence" value="ECO:0007669"/>
    <property type="project" value="TreeGrafter"/>
</dbReference>
<reference evidence="2" key="2">
    <citation type="submission" date="2018-11" db="EMBL/GenBank/DDBJ databases">
        <authorList>
            <consortium name="Pathogen Informatics"/>
        </authorList>
    </citation>
    <scope>NUCLEOTIDE SEQUENCE [LARGE SCALE GENOMIC DNA]</scope>
</reference>
<dbReference type="OrthoDB" id="270639at2759"/>
<dbReference type="Proteomes" id="UP000031036">
    <property type="component" value="Unassembled WGS sequence"/>
</dbReference>
<accession>A0A0B2UWN9</accession>
<keyword evidence="1" id="KW-0378">Hydrolase</keyword>
<reference evidence="1 3" key="1">
    <citation type="submission" date="2014-11" db="EMBL/GenBank/DDBJ databases">
        <title>Genetic blueprint of the zoonotic pathogen Toxocara canis.</title>
        <authorList>
            <person name="Zhu X.-Q."/>
            <person name="Korhonen P.K."/>
            <person name="Cai H."/>
            <person name="Young N.D."/>
            <person name="Nejsum P."/>
            <person name="von Samson-Himmelstjerna G."/>
            <person name="Boag P.R."/>
            <person name="Tan P."/>
            <person name="Li Q."/>
            <person name="Min J."/>
            <person name="Yang Y."/>
            <person name="Wang X."/>
            <person name="Fang X."/>
            <person name="Hall R.S."/>
            <person name="Hofmann A."/>
            <person name="Sternberg P.W."/>
            <person name="Jex A.R."/>
            <person name="Gasser R.B."/>
        </authorList>
    </citation>
    <scope>NUCLEOTIDE SEQUENCE [LARGE SCALE GENOMIC DNA]</scope>
    <source>
        <strain evidence="1">PN_DK_2014</strain>
    </source>
</reference>
<evidence type="ECO:0000313" key="2">
    <source>
        <dbReference type="EMBL" id="VDM42180.1"/>
    </source>
</evidence>
<dbReference type="PANTHER" id="PTHR11075">
    <property type="entry name" value="PEPTIDE CHAIN RELEASE FACTOR"/>
    <property type="match status" value="1"/>
</dbReference>
<dbReference type="PANTHER" id="PTHR11075:SF54">
    <property type="entry name" value="LARGE RIBOSOMAL SUBUNIT PROTEIN ML62"/>
    <property type="match status" value="1"/>
</dbReference>
<dbReference type="OMA" id="MEWIPEW"/>
<organism evidence="1 3">
    <name type="scientific">Toxocara canis</name>
    <name type="common">Canine roundworm</name>
    <dbReference type="NCBI Taxonomy" id="6265"/>
    <lineage>
        <taxon>Eukaryota</taxon>
        <taxon>Metazoa</taxon>
        <taxon>Ecdysozoa</taxon>
        <taxon>Nematoda</taxon>
        <taxon>Chromadorea</taxon>
        <taxon>Rhabditida</taxon>
        <taxon>Spirurina</taxon>
        <taxon>Ascaridomorpha</taxon>
        <taxon>Ascaridoidea</taxon>
        <taxon>Toxocaridae</taxon>
        <taxon>Toxocara</taxon>
    </lineage>
</organism>